<dbReference type="InterPro" id="IPR051873">
    <property type="entry name" value="KNR4/SMI1_regulator"/>
</dbReference>
<keyword evidence="3" id="KW-1185">Reference proteome</keyword>
<dbReference type="Gene3D" id="3.90.105.10">
    <property type="entry name" value="Molybdopterin biosynthesis moea protein, domain 2"/>
    <property type="match status" value="1"/>
</dbReference>
<dbReference type="SUPFAM" id="SSF160631">
    <property type="entry name" value="SMI1/KNR4-like"/>
    <property type="match status" value="1"/>
</dbReference>
<dbReference type="InterPro" id="IPR018958">
    <property type="entry name" value="Knr4/Smi1-like_dom"/>
</dbReference>
<protein>
    <submittedName>
        <fullName evidence="2">Cell wall assembly regulator SMI1</fullName>
    </submittedName>
</protein>
<name>A0A1K2HJW3_9NEIS</name>
<dbReference type="Proteomes" id="UP000186513">
    <property type="component" value="Unassembled WGS sequence"/>
</dbReference>
<dbReference type="SMART" id="SM00860">
    <property type="entry name" value="SMI1_KNR4"/>
    <property type="match status" value="1"/>
</dbReference>
<evidence type="ECO:0000313" key="2">
    <source>
        <dbReference type="EMBL" id="SFZ77011.1"/>
    </source>
</evidence>
<dbReference type="Pfam" id="PF03453">
    <property type="entry name" value="MoeA_N"/>
    <property type="match status" value="1"/>
</dbReference>
<dbReference type="STRING" id="1121279.SAMN02745887_02192"/>
<reference evidence="2 3" key="1">
    <citation type="submission" date="2016-11" db="EMBL/GenBank/DDBJ databases">
        <authorList>
            <person name="Jaros S."/>
            <person name="Januszkiewicz K."/>
            <person name="Wedrychowicz H."/>
        </authorList>
    </citation>
    <scope>NUCLEOTIDE SEQUENCE [LARGE SCALE GENOMIC DNA]</scope>
    <source>
        <strain evidence="2 3">DSM 18899</strain>
    </source>
</reference>
<feature type="domain" description="Knr4/Smi1-like" evidence="1">
    <location>
        <begin position="410"/>
        <end position="545"/>
    </location>
</feature>
<evidence type="ECO:0000313" key="3">
    <source>
        <dbReference type="Proteomes" id="UP000186513"/>
    </source>
</evidence>
<dbReference type="InterPro" id="IPR036135">
    <property type="entry name" value="MoeA_linker/N_sf"/>
</dbReference>
<dbReference type="InterPro" id="IPR037883">
    <property type="entry name" value="Knr4/Smi1-like_sf"/>
</dbReference>
<dbReference type="Gene3D" id="2.170.190.11">
    <property type="entry name" value="Molybdopterin biosynthesis moea protein, domain 3"/>
    <property type="match status" value="1"/>
</dbReference>
<dbReference type="AlphaFoldDB" id="A0A1K2HJW3"/>
<accession>A0A1K2HJW3</accession>
<gene>
    <name evidence="2" type="ORF">SAMN02745887_02192</name>
</gene>
<dbReference type="PANTHER" id="PTHR47432:SF1">
    <property type="entry name" value="CELL WALL ASSEMBLY REGULATOR SMI1"/>
    <property type="match status" value="1"/>
</dbReference>
<dbReference type="Pfam" id="PF09346">
    <property type="entry name" value="SMI1_KNR4"/>
    <property type="match status" value="1"/>
</dbReference>
<dbReference type="PANTHER" id="PTHR47432">
    <property type="entry name" value="CELL WALL ASSEMBLY REGULATOR SMI1"/>
    <property type="match status" value="1"/>
</dbReference>
<evidence type="ECO:0000259" key="1">
    <source>
        <dbReference type="SMART" id="SM00860"/>
    </source>
</evidence>
<dbReference type="InterPro" id="IPR005110">
    <property type="entry name" value="MoeA_linker/N"/>
</dbReference>
<dbReference type="SUPFAM" id="SSF63882">
    <property type="entry name" value="MoeA N-terminal region -like"/>
    <property type="match status" value="1"/>
</dbReference>
<proteinExistence type="predicted"/>
<sequence length="557" mass="61372">MQVNIGDPLPAGADAVLPSYDARLSHWYTDLYTVKVKRPIPPDWYVATTGADHAIGSVLVSGGTRLTWRQLAVLMQAGVKEVTVCRQPRIGLVSVVGSRTASSVLPDWQGFKQALCLWLVQQGYDQPTVHELPLKLADGRPQHQAFGEAYWELEQAHDLLILLQTPDMNCEPARGSGRSDHQRLYPYEAWLGSSRARTPSYSEHIPLVRPDGSNRGHETYHFEDHCVTLSLKAYQASAMLVVALMLRHVLDAMERATLHGHDQAQYRLAIPVQRPKGMRESNLQTICLIGGVLKERKDGEKLLFPISKDIPTALSPAAEANVIIELPIGVFALPAGQELNVIPLHDGALPRLTAADEAIIEAAQAEWLAAQAREAAKAALPVLAIDAAWSRLETYLAQEDPDALASLQPPASEEQVAALEAELGVSLPSALRATLLRHDGQEDIDHLYDGERFLGCAGIRGEWRNWKALSLDEDLIACKGAPGPGVKDDWFNLKWIPFSHDGMGDHLCVDMDPAEGGIVGQVIRVWHDLDDRDVIAPSFEAWFSRLVRERMGERIAL</sequence>
<dbReference type="Gene3D" id="3.40.1580.10">
    <property type="entry name" value="SMI1/KNR4-like"/>
    <property type="match status" value="1"/>
</dbReference>
<dbReference type="EMBL" id="FPKR01000008">
    <property type="protein sequence ID" value="SFZ77011.1"/>
    <property type="molecule type" value="Genomic_DNA"/>
</dbReference>
<organism evidence="2 3">
    <name type="scientific">Chitinimonas taiwanensis DSM 18899</name>
    <dbReference type="NCBI Taxonomy" id="1121279"/>
    <lineage>
        <taxon>Bacteria</taxon>
        <taxon>Pseudomonadati</taxon>
        <taxon>Pseudomonadota</taxon>
        <taxon>Betaproteobacteria</taxon>
        <taxon>Neisseriales</taxon>
        <taxon>Chitinibacteraceae</taxon>
        <taxon>Chitinimonas</taxon>
    </lineage>
</organism>
<dbReference type="GO" id="GO:0032324">
    <property type="term" value="P:molybdopterin cofactor biosynthetic process"/>
    <property type="evidence" value="ECO:0007669"/>
    <property type="project" value="InterPro"/>
</dbReference>